<dbReference type="STRING" id="930992.A0A0D0ANP0"/>
<evidence type="ECO:0000313" key="2">
    <source>
        <dbReference type="Proteomes" id="UP000054485"/>
    </source>
</evidence>
<dbReference type="Pfam" id="PF18758">
    <property type="entry name" value="KDZ"/>
    <property type="match status" value="1"/>
</dbReference>
<accession>A0A0D0ANP0</accession>
<dbReference type="AlphaFoldDB" id="A0A0D0ANP0"/>
<dbReference type="Proteomes" id="UP000054485">
    <property type="component" value="Unassembled WGS sequence"/>
</dbReference>
<dbReference type="OrthoDB" id="3257768at2759"/>
<dbReference type="HOGENOM" id="CLU_003703_4_2_1"/>
<reference evidence="2" key="2">
    <citation type="submission" date="2015-01" db="EMBL/GenBank/DDBJ databases">
        <title>Evolutionary Origins and Diversification of the Mycorrhizal Mutualists.</title>
        <authorList>
            <consortium name="DOE Joint Genome Institute"/>
            <consortium name="Mycorrhizal Genomics Consortium"/>
            <person name="Kohler A."/>
            <person name="Kuo A."/>
            <person name="Nagy L.G."/>
            <person name="Floudas D."/>
            <person name="Copeland A."/>
            <person name="Barry K.W."/>
            <person name="Cichocki N."/>
            <person name="Veneault-Fourrey C."/>
            <person name="LaButti K."/>
            <person name="Lindquist E.A."/>
            <person name="Lipzen A."/>
            <person name="Lundell T."/>
            <person name="Morin E."/>
            <person name="Murat C."/>
            <person name="Riley R."/>
            <person name="Ohm R."/>
            <person name="Sun H."/>
            <person name="Tunlid A."/>
            <person name="Henrissat B."/>
            <person name="Grigoriev I.V."/>
            <person name="Hibbett D.S."/>
            <person name="Martin F."/>
        </authorList>
    </citation>
    <scope>NUCLEOTIDE SEQUENCE [LARGE SCALE GENOMIC DNA]</scope>
    <source>
        <strain evidence="2">UH-Slu-Lm8-n1</strain>
    </source>
</reference>
<proteinExistence type="predicted"/>
<reference evidence="1 2" key="1">
    <citation type="submission" date="2014-04" db="EMBL/GenBank/DDBJ databases">
        <authorList>
            <consortium name="DOE Joint Genome Institute"/>
            <person name="Kuo A."/>
            <person name="Ruytinx J."/>
            <person name="Rineau F."/>
            <person name="Colpaert J."/>
            <person name="Kohler A."/>
            <person name="Nagy L.G."/>
            <person name="Floudas D."/>
            <person name="Copeland A."/>
            <person name="Barry K.W."/>
            <person name="Cichocki N."/>
            <person name="Veneault-Fourrey C."/>
            <person name="LaButti K."/>
            <person name="Lindquist E.A."/>
            <person name="Lipzen A."/>
            <person name="Lundell T."/>
            <person name="Morin E."/>
            <person name="Murat C."/>
            <person name="Sun H."/>
            <person name="Tunlid A."/>
            <person name="Henrissat B."/>
            <person name="Grigoriev I.V."/>
            <person name="Hibbett D.S."/>
            <person name="Martin F."/>
            <person name="Nordberg H.P."/>
            <person name="Cantor M.N."/>
            <person name="Hua S.X."/>
        </authorList>
    </citation>
    <scope>NUCLEOTIDE SEQUENCE [LARGE SCALE GENOMIC DNA]</scope>
    <source>
        <strain evidence="1 2">UH-Slu-Lm8-n1</strain>
    </source>
</reference>
<gene>
    <name evidence="1" type="ORF">CY34DRAFT_31431</name>
</gene>
<name>A0A0D0ANP0_9AGAM</name>
<dbReference type="InterPro" id="IPR040521">
    <property type="entry name" value="KDZ"/>
</dbReference>
<organism evidence="1 2">
    <name type="scientific">Suillus luteus UH-Slu-Lm8-n1</name>
    <dbReference type="NCBI Taxonomy" id="930992"/>
    <lineage>
        <taxon>Eukaryota</taxon>
        <taxon>Fungi</taxon>
        <taxon>Dikarya</taxon>
        <taxon>Basidiomycota</taxon>
        <taxon>Agaricomycotina</taxon>
        <taxon>Agaricomycetes</taxon>
        <taxon>Agaricomycetidae</taxon>
        <taxon>Boletales</taxon>
        <taxon>Suillineae</taxon>
        <taxon>Suillaceae</taxon>
        <taxon>Suillus</taxon>
    </lineage>
</organism>
<sequence length="104" mass="12063">RLEATGISGCACARHSYFIPHAMTTHINMDYILCETLKHNASGIHHALTFYDINYQYHKYLRDRVSSSLFLELDQKLEIMLGIGLCHVHGYQDSYYIQYASNFI</sequence>
<feature type="non-terminal residue" evidence="1">
    <location>
        <position position="1"/>
    </location>
</feature>
<protein>
    <submittedName>
        <fullName evidence="1">Uncharacterized protein</fullName>
    </submittedName>
</protein>
<feature type="non-terminal residue" evidence="1">
    <location>
        <position position="104"/>
    </location>
</feature>
<evidence type="ECO:0000313" key="1">
    <source>
        <dbReference type="EMBL" id="KIK33613.1"/>
    </source>
</evidence>
<keyword evidence="2" id="KW-1185">Reference proteome</keyword>
<dbReference type="InParanoid" id="A0A0D0ANP0"/>
<dbReference type="EMBL" id="KN835905">
    <property type="protein sequence ID" value="KIK33613.1"/>
    <property type="molecule type" value="Genomic_DNA"/>
</dbReference>